<evidence type="ECO:0000313" key="1">
    <source>
        <dbReference type="EMBL" id="GIO57913.1"/>
    </source>
</evidence>
<comment type="caution">
    <text evidence="1">The sequence shown here is derived from an EMBL/GenBank/DDBJ whole genome shotgun (WGS) entry which is preliminary data.</text>
</comment>
<keyword evidence="2" id="KW-1185">Reference proteome</keyword>
<dbReference type="Proteomes" id="UP000676601">
    <property type="component" value="Unassembled WGS sequence"/>
</dbReference>
<reference evidence="1 2" key="1">
    <citation type="submission" date="2021-03" db="EMBL/GenBank/DDBJ databases">
        <title>Antimicrobial resistance genes in bacteria isolated from Japanese honey, and their potential for conferring macrolide and lincosamide resistance in the American foulbrood pathogen Paenibacillus larvae.</title>
        <authorList>
            <person name="Okamoto M."/>
            <person name="Kumagai M."/>
            <person name="Kanamori H."/>
            <person name="Takamatsu D."/>
        </authorList>
    </citation>
    <scope>NUCLEOTIDE SEQUENCE [LARGE SCALE GENOMIC DNA]</scope>
    <source>
        <strain evidence="1 2">J21TS7</strain>
    </source>
</reference>
<protein>
    <submittedName>
        <fullName evidence="1">Uncharacterized protein</fullName>
    </submittedName>
</protein>
<accession>A0ABQ4LPF7</accession>
<proteinExistence type="predicted"/>
<evidence type="ECO:0000313" key="2">
    <source>
        <dbReference type="Proteomes" id="UP000676601"/>
    </source>
</evidence>
<dbReference type="EMBL" id="BORU01000005">
    <property type="protein sequence ID" value="GIO57913.1"/>
    <property type="molecule type" value="Genomic_DNA"/>
</dbReference>
<gene>
    <name evidence="1" type="ORF">J21TS7_62310</name>
</gene>
<name>A0ABQ4LPF7_9BACL</name>
<sequence length="74" mass="8040">MNNTEFELLDGEGARISLAAGSVVYIKKNGENLTPDDQETLWFAATNPAGTYNFEVLTTGGKLYTATLDWVPTP</sequence>
<organism evidence="1 2">
    <name type="scientific">Paenibacillus cineris</name>
    <dbReference type="NCBI Taxonomy" id="237530"/>
    <lineage>
        <taxon>Bacteria</taxon>
        <taxon>Bacillati</taxon>
        <taxon>Bacillota</taxon>
        <taxon>Bacilli</taxon>
        <taxon>Bacillales</taxon>
        <taxon>Paenibacillaceae</taxon>
        <taxon>Paenibacillus</taxon>
    </lineage>
</organism>